<comment type="caution">
    <text evidence="1">The sequence shown here is derived from an EMBL/GenBank/DDBJ whole genome shotgun (WGS) entry which is preliminary data.</text>
</comment>
<protein>
    <submittedName>
        <fullName evidence="1">Uncharacterized protein</fullName>
    </submittedName>
</protein>
<proteinExistence type="predicted"/>
<reference evidence="1 2" key="1">
    <citation type="submission" date="2021-03" db="EMBL/GenBank/DDBJ databases">
        <authorList>
            <person name="Stanton E."/>
        </authorList>
    </citation>
    <scope>NUCLEOTIDE SEQUENCE [LARGE SCALE GENOMIC DNA]</scope>
    <source>
        <strain evidence="1 2">2020EL-00037</strain>
    </source>
</reference>
<evidence type="ECO:0000313" key="1">
    <source>
        <dbReference type="EMBL" id="MBQ0600764.1"/>
    </source>
</evidence>
<dbReference type="Proteomes" id="UP000673434">
    <property type="component" value="Unassembled WGS sequence"/>
</dbReference>
<accession>A0AAP2FLK5</accession>
<evidence type="ECO:0000313" key="2">
    <source>
        <dbReference type="Proteomes" id="UP000673434"/>
    </source>
</evidence>
<gene>
    <name evidence="1" type="ORF">J7S78_13280</name>
</gene>
<keyword evidence="2" id="KW-1185">Reference proteome</keyword>
<dbReference type="RefSeq" id="WP_210846172.1">
    <property type="nucleotide sequence ID" value="NZ_JAGKON010000013.1"/>
</dbReference>
<sequence length="168" mass="19186">MFTISKKTFDMAKKRGFELTLEEGLTSDGSLLLCFWEEGQDCEWLFSYQHTGHQLVWHGNVYAPKHIVAQLPKVVDDERELRELICELAALTSKKYQQAVSNRRQSPRSARKTYTGWGCRAVDGITALSHIPYLSSDGCRIDIMDNEFSPKHEFHQPTDFSSHLSGGF</sequence>
<dbReference type="AlphaFoldDB" id="A0AAP2FLK5"/>
<organism evidence="1 2">
    <name type="scientific">Klebsiella oxytoca</name>
    <dbReference type="NCBI Taxonomy" id="571"/>
    <lineage>
        <taxon>Bacteria</taxon>
        <taxon>Pseudomonadati</taxon>
        <taxon>Pseudomonadota</taxon>
        <taxon>Gammaproteobacteria</taxon>
        <taxon>Enterobacterales</taxon>
        <taxon>Enterobacteriaceae</taxon>
        <taxon>Klebsiella/Raoultella group</taxon>
        <taxon>Klebsiella</taxon>
    </lineage>
</organism>
<dbReference type="EMBL" id="JAGKON010000013">
    <property type="protein sequence ID" value="MBQ0600764.1"/>
    <property type="molecule type" value="Genomic_DNA"/>
</dbReference>
<name>A0AAP2FLK5_KLEOX</name>